<dbReference type="EMBL" id="GIBP01001279">
    <property type="protein sequence ID" value="NDV30248.1"/>
    <property type="molecule type" value="Transcribed_RNA"/>
</dbReference>
<name>A0A6B2L060_9EUKA</name>
<sequence>MVGSTCSLSVDDIQFDDLYEKVRSGQYANNQDLIFPIQYKQVKGLFVSYGKVNSHGDEEQRLLRRLFAVPDNNGFVTAWIVELLLEAHHLGRIDLNADIDTLANALQALEVCRDKNQPPQAPLYSFWGQIENQYGIWEEHPTNFVEPLDEFESIDDAIFWILTALGLQSLWEKLDLDQINQMVKMFIDSFIIPSDFDDSAVHLTMGLKLRDHFPSLADQWWSRNSNVQVLSKMWTQLSYQPYSDDVNVNSIDPRTYFWIRGFLHKHENSGPLRLITTWTSNLQENNQTMHKGIRMPFNANNVDASVVANGVLGIITSALKMNSQEFKSFWTPELEGLLLNSTNLLSWTMETGICLNRTDIVLLYYPPIYNFYWFTARSLFALRNNTSSLPVLKTVKDILENTLENTATSQLLSLSEDDDSNPWTYWDDFLGNNDTINGKVEKAGEDRLYSTAIALNALMDIWTIPTDSCKRQWQPNTPQSVITVTSRAAAFLNTFILKDTYLPENCFFSGSMKGPLSLPYFFPGNKICRPDGTPVPPVNQSDIDEDLTDVVSGVVDEATYQTFLTEQWFGVDVPTTFPGFNGDDISFPFWSSPPFTYAAALTGLAKWQTANLCVHTTKLQ</sequence>
<reference evidence="1" key="1">
    <citation type="journal article" date="2020" name="J. Eukaryot. Microbiol.">
        <title>De novo Sequencing, Assembly and Annotation of the Transcriptome for the Free-Living Testate Amoeba Arcella intermedia.</title>
        <authorList>
            <person name="Ribeiro G.M."/>
            <person name="Porfirio-Sousa A.L."/>
            <person name="Maurer-Alcala X.X."/>
            <person name="Katz L.A."/>
            <person name="Lahr D.J.G."/>
        </authorList>
    </citation>
    <scope>NUCLEOTIDE SEQUENCE</scope>
</reference>
<evidence type="ECO:0000313" key="1">
    <source>
        <dbReference type="EMBL" id="NDV30248.1"/>
    </source>
</evidence>
<accession>A0A6B2L060</accession>
<dbReference type="AlphaFoldDB" id="A0A6B2L060"/>
<organism evidence="1">
    <name type="scientific">Arcella intermedia</name>
    <dbReference type="NCBI Taxonomy" id="1963864"/>
    <lineage>
        <taxon>Eukaryota</taxon>
        <taxon>Amoebozoa</taxon>
        <taxon>Tubulinea</taxon>
        <taxon>Elardia</taxon>
        <taxon>Arcellinida</taxon>
        <taxon>Sphaerothecina</taxon>
        <taxon>Arcellidae</taxon>
        <taxon>Arcella</taxon>
    </lineage>
</organism>
<protein>
    <submittedName>
        <fullName evidence="1">Uncharacterized protein</fullName>
    </submittedName>
</protein>
<proteinExistence type="predicted"/>